<dbReference type="Proteomes" id="UP000799536">
    <property type="component" value="Unassembled WGS sequence"/>
</dbReference>
<reference evidence="2" key="1">
    <citation type="journal article" date="2020" name="Stud. Mycol.">
        <title>101 Dothideomycetes genomes: a test case for predicting lifestyles and emergence of pathogens.</title>
        <authorList>
            <person name="Haridas S."/>
            <person name="Albert R."/>
            <person name="Binder M."/>
            <person name="Bloem J."/>
            <person name="Labutti K."/>
            <person name="Salamov A."/>
            <person name="Andreopoulos B."/>
            <person name="Baker S."/>
            <person name="Barry K."/>
            <person name="Bills G."/>
            <person name="Bluhm B."/>
            <person name="Cannon C."/>
            <person name="Castanera R."/>
            <person name="Culley D."/>
            <person name="Daum C."/>
            <person name="Ezra D."/>
            <person name="Gonzalez J."/>
            <person name="Henrissat B."/>
            <person name="Kuo A."/>
            <person name="Liang C."/>
            <person name="Lipzen A."/>
            <person name="Lutzoni F."/>
            <person name="Magnuson J."/>
            <person name="Mondo S."/>
            <person name="Nolan M."/>
            <person name="Ohm R."/>
            <person name="Pangilinan J."/>
            <person name="Park H.-J."/>
            <person name="Ramirez L."/>
            <person name="Alfaro M."/>
            <person name="Sun H."/>
            <person name="Tritt A."/>
            <person name="Yoshinaga Y."/>
            <person name="Zwiers L.-H."/>
            <person name="Turgeon B."/>
            <person name="Goodwin S."/>
            <person name="Spatafora J."/>
            <person name="Crous P."/>
            <person name="Grigoriev I."/>
        </authorList>
    </citation>
    <scope>NUCLEOTIDE SEQUENCE</scope>
    <source>
        <strain evidence="2">ATCC 74209</strain>
    </source>
</reference>
<evidence type="ECO:0000313" key="3">
    <source>
        <dbReference type="Proteomes" id="UP000799536"/>
    </source>
</evidence>
<evidence type="ECO:0000313" key="2">
    <source>
        <dbReference type="EMBL" id="KAF2203974.1"/>
    </source>
</evidence>
<sequence>MYFISLSTRLGLLLLGATKTWATCYSYGMDFQHEGIYFQNSLSSDNFTHVTQFEGCNDDVAYNFLVDPYGEQYICSDTRLTPDDSDMLSTCPITKSQLFSGFWTVVVFSNNGNSDPIAYQRDFSLSVGPQSTTTFTPTITATITSTPVINQTVTSTDTSTTTLLPITVTNPSTTIKPTTTVTPPKVTMTSTRTAFTLSLTSYTLRIVPATRTKTATCKAPTKQAKHDPTATITPTMSALASVFPTEISISAGSAKFRMRGNPLSNKAAFLKARSARLESQLGKRAPDPQPLVVTDTVTSNWGTVTSTSTASAVYVTINVAVTTTSTLTPAPVTVVYGSTVAPVVTITAPTPTKTVTKNTIAKSTVTTKTINYTYTITKTTTPASVSTECKYHGGILN</sequence>
<protein>
    <submittedName>
        <fullName evidence="2">Uncharacterized protein</fullName>
    </submittedName>
</protein>
<keyword evidence="1" id="KW-0732">Signal</keyword>
<organism evidence="2 3">
    <name type="scientific">Delitschia confertaspora ATCC 74209</name>
    <dbReference type="NCBI Taxonomy" id="1513339"/>
    <lineage>
        <taxon>Eukaryota</taxon>
        <taxon>Fungi</taxon>
        <taxon>Dikarya</taxon>
        <taxon>Ascomycota</taxon>
        <taxon>Pezizomycotina</taxon>
        <taxon>Dothideomycetes</taxon>
        <taxon>Pleosporomycetidae</taxon>
        <taxon>Pleosporales</taxon>
        <taxon>Delitschiaceae</taxon>
        <taxon>Delitschia</taxon>
    </lineage>
</organism>
<dbReference type="AlphaFoldDB" id="A0A9P4JVH0"/>
<dbReference type="EMBL" id="ML993888">
    <property type="protein sequence ID" value="KAF2203974.1"/>
    <property type="molecule type" value="Genomic_DNA"/>
</dbReference>
<feature type="chain" id="PRO_5040139761" evidence="1">
    <location>
        <begin position="23"/>
        <end position="397"/>
    </location>
</feature>
<comment type="caution">
    <text evidence="2">The sequence shown here is derived from an EMBL/GenBank/DDBJ whole genome shotgun (WGS) entry which is preliminary data.</text>
</comment>
<keyword evidence="3" id="KW-1185">Reference proteome</keyword>
<name>A0A9P4JVH0_9PLEO</name>
<evidence type="ECO:0000256" key="1">
    <source>
        <dbReference type="SAM" id="SignalP"/>
    </source>
</evidence>
<feature type="signal peptide" evidence="1">
    <location>
        <begin position="1"/>
        <end position="22"/>
    </location>
</feature>
<dbReference type="OrthoDB" id="3937708at2759"/>
<proteinExistence type="predicted"/>
<gene>
    <name evidence="2" type="ORF">GQ43DRAFT_410463</name>
</gene>
<accession>A0A9P4JVH0</accession>